<comment type="subcellular location">
    <subcellularLocation>
        <location evidence="1">Membrane</location>
        <topology evidence="1">Multi-pass membrane protein</topology>
    </subcellularLocation>
</comment>
<dbReference type="InterPro" id="IPR050579">
    <property type="entry name" value="PMP-22/EMP/MP20-like"/>
</dbReference>
<evidence type="ECO:0000313" key="6">
    <source>
        <dbReference type="EMBL" id="CAL1534842.1"/>
    </source>
</evidence>
<name>A0AAV2HN19_LYMST</name>
<evidence type="ECO:0000256" key="5">
    <source>
        <dbReference type="SAM" id="Phobius"/>
    </source>
</evidence>
<dbReference type="PANTHER" id="PTHR10671">
    <property type="entry name" value="EPITHELIAL MEMBRANE PROTEIN-RELATED"/>
    <property type="match status" value="1"/>
</dbReference>
<dbReference type="Proteomes" id="UP001497497">
    <property type="component" value="Unassembled WGS sequence"/>
</dbReference>
<keyword evidence="3 5" id="KW-1133">Transmembrane helix</keyword>
<accession>A0AAV2HN19</accession>
<dbReference type="EMBL" id="CAXITT010000184">
    <property type="protein sequence ID" value="CAL1534842.1"/>
    <property type="molecule type" value="Genomic_DNA"/>
</dbReference>
<feature type="transmembrane region" description="Helical" evidence="5">
    <location>
        <begin position="135"/>
        <end position="153"/>
    </location>
</feature>
<evidence type="ECO:0000256" key="4">
    <source>
        <dbReference type="ARBA" id="ARBA00023136"/>
    </source>
</evidence>
<dbReference type="Gene3D" id="1.20.140.150">
    <property type="match status" value="1"/>
</dbReference>
<keyword evidence="7" id="KW-1185">Reference proteome</keyword>
<keyword evidence="4 5" id="KW-0472">Membrane</keyword>
<organism evidence="6 7">
    <name type="scientific">Lymnaea stagnalis</name>
    <name type="common">Great pond snail</name>
    <name type="synonym">Helix stagnalis</name>
    <dbReference type="NCBI Taxonomy" id="6523"/>
    <lineage>
        <taxon>Eukaryota</taxon>
        <taxon>Metazoa</taxon>
        <taxon>Spiralia</taxon>
        <taxon>Lophotrochozoa</taxon>
        <taxon>Mollusca</taxon>
        <taxon>Gastropoda</taxon>
        <taxon>Heterobranchia</taxon>
        <taxon>Euthyneura</taxon>
        <taxon>Panpulmonata</taxon>
        <taxon>Hygrophila</taxon>
        <taxon>Lymnaeoidea</taxon>
        <taxon>Lymnaeidae</taxon>
        <taxon>Lymnaea</taxon>
    </lineage>
</organism>
<feature type="transmembrane region" description="Helical" evidence="5">
    <location>
        <begin position="25"/>
        <end position="53"/>
    </location>
</feature>
<gene>
    <name evidence="6" type="ORF">GSLYS_00008802001</name>
</gene>
<evidence type="ECO:0000256" key="1">
    <source>
        <dbReference type="ARBA" id="ARBA00004141"/>
    </source>
</evidence>
<feature type="transmembrane region" description="Helical" evidence="5">
    <location>
        <begin position="165"/>
        <end position="187"/>
    </location>
</feature>
<protein>
    <submittedName>
        <fullName evidence="6">Uncharacterized protein</fullName>
    </submittedName>
</protein>
<comment type="caution">
    <text evidence="6">The sequence shown here is derived from an EMBL/GenBank/DDBJ whole genome shotgun (WGS) entry which is preliminary data.</text>
</comment>
<dbReference type="AlphaFoldDB" id="A0AAV2HN19"/>
<reference evidence="6 7" key="1">
    <citation type="submission" date="2024-04" db="EMBL/GenBank/DDBJ databases">
        <authorList>
            <consortium name="Genoscope - CEA"/>
            <person name="William W."/>
        </authorList>
    </citation>
    <scope>NUCLEOTIDE SEQUENCE [LARGE SCALE GENOMIC DNA]</scope>
</reference>
<dbReference type="GO" id="GO:0005886">
    <property type="term" value="C:plasma membrane"/>
    <property type="evidence" value="ECO:0007669"/>
    <property type="project" value="TreeGrafter"/>
</dbReference>
<evidence type="ECO:0000313" key="7">
    <source>
        <dbReference type="Proteomes" id="UP001497497"/>
    </source>
</evidence>
<sequence>MYLIKDIGLHELFQIKMGVWKERGLIYKVGFVGVLIGALMFIIGFCAPSWAFFKFHWSEDQTQSMGLWQSCTGDLSICTLSVNSDNLGWLKAVRALECISMFFAVASCISGLYCNCILKAHMMPDFFNKNMETSAIVSVIFGCFGLIIFATQIQHYFPERRGQVSWGFILVCISNSLIGISAFLMLISHKLHIMAEQDQFLHRQLSSDPYPHLQVPEYTPDGSNQVYIASSEGLVDFGPPPYESVVSCFPQNETPPPPYSLVEKSGK</sequence>
<evidence type="ECO:0000256" key="3">
    <source>
        <dbReference type="ARBA" id="ARBA00022989"/>
    </source>
</evidence>
<feature type="transmembrane region" description="Helical" evidence="5">
    <location>
        <begin position="92"/>
        <end position="114"/>
    </location>
</feature>
<dbReference type="PANTHER" id="PTHR10671:SF108">
    <property type="entry name" value="CLAUDIN FAMILY PROTEIN-RELATED"/>
    <property type="match status" value="1"/>
</dbReference>
<proteinExistence type="predicted"/>
<keyword evidence="2 5" id="KW-0812">Transmembrane</keyword>
<evidence type="ECO:0000256" key="2">
    <source>
        <dbReference type="ARBA" id="ARBA00022692"/>
    </source>
</evidence>